<dbReference type="Gene3D" id="3.30.420.10">
    <property type="entry name" value="Ribonuclease H-like superfamily/Ribonuclease H"/>
    <property type="match status" value="2"/>
</dbReference>
<dbReference type="GO" id="GO:0042575">
    <property type="term" value="C:DNA polymerase complex"/>
    <property type="evidence" value="ECO:0007669"/>
    <property type="project" value="UniProtKB-ARBA"/>
</dbReference>
<dbReference type="Gene3D" id="3.10.10.10">
    <property type="entry name" value="HIV Type 1 Reverse Transcriptase, subunit A, domain 1"/>
    <property type="match status" value="2"/>
</dbReference>
<dbReference type="InterPro" id="IPR043502">
    <property type="entry name" value="DNA/RNA_pol_sf"/>
</dbReference>
<evidence type="ECO:0000256" key="6">
    <source>
        <dbReference type="ARBA" id="ARBA00022759"/>
    </source>
</evidence>
<dbReference type="InterPro" id="IPR050951">
    <property type="entry name" value="Retrovirus_Pol_polyprotein"/>
</dbReference>
<keyword evidence="2" id="KW-0645">Protease</keyword>
<dbReference type="InterPro" id="IPR036397">
    <property type="entry name" value="RNaseH_sf"/>
</dbReference>
<dbReference type="FunFam" id="3.10.20.370:FF:000001">
    <property type="entry name" value="Retrovirus-related Pol polyprotein from transposon 17.6-like protein"/>
    <property type="match status" value="2"/>
</dbReference>
<dbReference type="GO" id="GO:0004519">
    <property type="term" value="F:endonuclease activity"/>
    <property type="evidence" value="ECO:0007669"/>
    <property type="project" value="UniProtKB-KW"/>
</dbReference>
<dbReference type="Pfam" id="PF00665">
    <property type="entry name" value="rve"/>
    <property type="match status" value="1"/>
</dbReference>
<feature type="domain" description="Integrase catalytic" evidence="12">
    <location>
        <begin position="963"/>
        <end position="1123"/>
    </location>
</feature>
<dbReference type="InterPro" id="IPR043128">
    <property type="entry name" value="Rev_trsase/Diguanyl_cyclase"/>
</dbReference>
<dbReference type="GO" id="GO:0003676">
    <property type="term" value="F:nucleic acid binding"/>
    <property type="evidence" value="ECO:0007669"/>
    <property type="project" value="InterPro"/>
</dbReference>
<accession>A0A0V0TCH2</accession>
<dbReference type="SUPFAM" id="SSF56672">
    <property type="entry name" value="DNA/RNA polymerases"/>
    <property type="match status" value="2"/>
</dbReference>
<dbReference type="Pfam" id="PF23055">
    <property type="entry name" value="DUF7041"/>
    <property type="match status" value="2"/>
</dbReference>
<dbReference type="InterPro" id="IPR012337">
    <property type="entry name" value="RNaseH-like_sf"/>
</dbReference>
<keyword evidence="7" id="KW-0378">Hydrolase</keyword>
<dbReference type="OrthoDB" id="5918782at2759"/>
<gene>
    <name evidence="13" type="primary">Tf2-9</name>
    <name evidence="13" type="ORF">T05_7778</name>
</gene>
<keyword evidence="6" id="KW-0255">Endonuclease</keyword>
<dbReference type="Gene3D" id="2.40.70.10">
    <property type="entry name" value="Acid Proteases"/>
    <property type="match status" value="2"/>
</dbReference>
<dbReference type="InterPro" id="IPR000477">
    <property type="entry name" value="RT_dom"/>
</dbReference>
<feature type="region of interest" description="Disordered" evidence="10">
    <location>
        <begin position="193"/>
        <end position="220"/>
    </location>
</feature>
<evidence type="ECO:0000256" key="9">
    <source>
        <dbReference type="ARBA" id="ARBA00023268"/>
    </source>
</evidence>
<protein>
    <recommendedName>
        <fullName evidence="1">RNA-directed DNA polymerase</fullName>
        <ecNumber evidence="1">2.7.7.49</ecNumber>
    </recommendedName>
</protein>
<feature type="domain" description="Reverse transcriptase" evidence="11">
    <location>
        <begin position="441"/>
        <end position="619"/>
    </location>
</feature>
<dbReference type="PANTHER" id="PTHR37984">
    <property type="entry name" value="PROTEIN CBG26694"/>
    <property type="match status" value="1"/>
</dbReference>
<dbReference type="InterPro" id="IPR001584">
    <property type="entry name" value="Integrase_cat-core"/>
</dbReference>
<feature type="compositionally biased region" description="Basic and acidic residues" evidence="10">
    <location>
        <begin position="1360"/>
        <end position="1371"/>
    </location>
</feature>
<organism evidence="13 14">
    <name type="scientific">Trichinella murrelli</name>
    <dbReference type="NCBI Taxonomy" id="144512"/>
    <lineage>
        <taxon>Eukaryota</taxon>
        <taxon>Metazoa</taxon>
        <taxon>Ecdysozoa</taxon>
        <taxon>Nematoda</taxon>
        <taxon>Enoplea</taxon>
        <taxon>Dorylaimia</taxon>
        <taxon>Trichinellida</taxon>
        <taxon>Trichinellidae</taxon>
        <taxon>Trichinella</taxon>
    </lineage>
</organism>
<dbReference type="GO" id="GO:0006508">
    <property type="term" value="P:proteolysis"/>
    <property type="evidence" value="ECO:0007669"/>
    <property type="project" value="UniProtKB-KW"/>
</dbReference>
<dbReference type="FunFam" id="2.40.70.10:FF:000130">
    <property type="entry name" value="Retrovirus-related Pol polyprotein from transposon opus-like Protein"/>
    <property type="match status" value="2"/>
</dbReference>
<evidence type="ECO:0000256" key="3">
    <source>
        <dbReference type="ARBA" id="ARBA00022679"/>
    </source>
</evidence>
<feature type="region of interest" description="Disordered" evidence="10">
    <location>
        <begin position="1360"/>
        <end position="1387"/>
    </location>
</feature>
<evidence type="ECO:0000256" key="4">
    <source>
        <dbReference type="ARBA" id="ARBA00022695"/>
    </source>
</evidence>
<evidence type="ECO:0000256" key="8">
    <source>
        <dbReference type="ARBA" id="ARBA00022918"/>
    </source>
</evidence>
<evidence type="ECO:0000256" key="1">
    <source>
        <dbReference type="ARBA" id="ARBA00012493"/>
    </source>
</evidence>
<dbReference type="Pfam" id="PF17921">
    <property type="entry name" value="Integrase_H2C2"/>
    <property type="match status" value="2"/>
</dbReference>
<keyword evidence="14" id="KW-1185">Reference proteome</keyword>
<dbReference type="FunFam" id="3.30.420.10:FF:000032">
    <property type="entry name" value="Retrovirus-related Pol polyprotein from transposon 297-like Protein"/>
    <property type="match status" value="2"/>
</dbReference>
<proteinExistence type="predicted"/>
<name>A0A0V0TCH2_9BILA</name>
<feature type="non-terminal residue" evidence="13">
    <location>
        <position position="2340"/>
    </location>
</feature>
<dbReference type="InterPro" id="IPR021109">
    <property type="entry name" value="Peptidase_aspartic_dom_sf"/>
</dbReference>
<evidence type="ECO:0000259" key="12">
    <source>
        <dbReference type="PROSITE" id="PS50994"/>
    </source>
</evidence>
<dbReference type="Gene3D" id="3.30.70.270">
    <property type="match status" value="4"/>
</dbReference>
<dbReference type="CDD" id="cd09274">
    <property type="entry name" value="RNase_HI_RT_Ty3"/>
    <property type="match status" value="2"/>
</dbReference>
<evidence type="ECO:0000256" key="10">
    <source>
        <dbReference type="SAM" id="MobiDB-lite"/>
    </source>
</evidence>
<keyword evidence="8" id="KW-0695">RNA-directed DNA polymerase</keyword>
<keyword evidence="9" id="KW-0511">Multifunctional enzyme</keyword>
<feature type="domain" description="Integrase catalytic" evidence="12">
    <location>
        <begin position="2185"/>
        <end position="2272"/>
    </location>
</feature>
<comment type="caution">
    <text evidence="13">The sequence shown here is derived from an EMBL/GenBank/DDBJ whole genome shotgun (WGS) entry which is preliminary data.</text>
</comment>
<dbReference type="InterPro" id="IPR041588">
    <property type="entry name" value="Integrase_H2C2"/>
</dbReference>
<dbReference type="GO" id="GO:0003964">
    <property type="term" value="F:RNA-directed DNA polymerase activity"/>
    <property type="evidence" value="ECO:0007669"/>
    <property type="project" value="UniProtKB-KW"/>
</dbReference>
<dbReference type="SUPFAM" id="SSF53098">
    <property type="entry name" value="Ribonuclease H-like"/>
    <property type="match status" value="2"/>
</dbReference>
<dbReference type="PROSITE" id="PS50994">
    <property type="entry name" value="INTEGRASE"/>
    <property type="match status" value="2"/>
</dbReference>
<sequence length="2340" mass="266093">METVAISVKLPPFWPHSPRLWFAQAEAQFALRHVSASLTKYYHVIASLPDSVAPDVDDLLEPAGDAPYETLKRRLLERYGESDDDRFNALMNSARAGDTKPSQLLREMRRNCGKDLDPNTGFFKKLFLQRLPLNIQMILRANTYSNIEEMANKADELIALSNNGSGSICAVKKVNGDKAPTLEERIEDLEERFRSLNRRPDDAPRTPSPKRRSSSRARRHTSPVCYFHRKFGKRTARDLMAVGSSGKRVRCLFFVQERSYGMRFLVDTGSEVSVVPYNATRRSQLHTADIPQLTAANGTRIDVVGSRELTVDLGFTRPMKWKFIVARIAQPILGADFLRHFNLLVDLKHQRLVDMTSWTFSNGLVKTSNTKVVSCLRHGSDHNLKILEKYPSLTSCFRTSKPATHSIQHHILTHGPPVFARPRRLPPDRLELARKEFDILLDLGIIRPSSSSWASPLHMVPKKQPNTWRPCGDYRRLNNVTKPDRYPIPNINDFVTQLGGRTVFSKVDLIRAYQQIPVAEEDIPKTAITTPFGLFEYVRMPFGLRNAAQTFQRFMDEVTRGLRFCFVYLDDVLVASHSKEKHEKHLATLFQRFEKYGVKLNPAKCVFFAPDLEFLGFKVCSQAIKPLAEKVEAIRRFRQPTTMHELRQFLGCVNFYRRFIPRAATLLAPLERLTLSHDSHNKLKLPEDAVNAFDEVKEALANATLLSHPQEGAALSLVVDASDHAAGAALQQRHKGRWSPLAFFSRRFQPREMRYIAFGRELLAIYLAIRHFRHWLEGRQFTVLTDHKPIVQVVQRGTGSHNLREVRQLDYITSFTSDVRHIKGTRNTVTDWLSRASLGWLSVVSDSANLRQLADAQRKPRVAGCQALQFVAIAPSQAGRYRHSLWCDTAQSKTRPYVPQPLRRKVFTTLHGLSHPSIRGSRRLVKQSYVWPGMNKDVARWTRSCLTCQRTKVHRHTKTPLEIFTVPDRRFDHVHVDIVGPLPPSRGFSYLLTVMDRFTRWPEVVPLTNTSADTVCRAFLSTWVARFGIPSIVTTDQGRQFQSALWRELTTALGIKLAPASAYHPQTNGMVERFHRHLKTALAAHANHSHRWIDALPLVLLGIRSSVKEDIRHAPAELVYGSPLRLPGVFFTKTLPSSAAALSDHLRILFDYIRPSPSRTARSRKWFVPKELKDCTHVFVRNDAPRPPLSPTYDGPYLVLSRAGKTITICCQNKTKTVSLDRVKPAFLDSGEAPHVRNMQLSPPRNNSQKRRRVTFAKPIEFAQAEAQFALRHVSASLTKYYYVIASLPDSVAPDVDDLLEPAGGAPYETLKRRLLERYGESDDDPLSNNGSGSICAVKKVNGDKAPTLEERIEDLEERFRSLNRRPDDAPRTPSPKRRSSSRARRHTSPVCYFHRKFGKRTARDLMAVGSSGKRVRCLFFVQERSYGMRFLVDTGSEVSVVPYNATRRSQLHTADIPQLTAANGTRIDVVGSRELTVDLGFTRPMKWKFIVARIAQPILGADFLRHFNLLVDLKHQRLVDMTSWTFSNGLVKTSNTKVVSCLRHGSDHNLKILEKYPSLTSCFRTSKPATHSIQHHILTHGPPVFARPRRLPPDRLELARKEFDILLDLGIIRPSSSSWASPLHMVPKKQPNTWRPCGDYRRLNNVTKPDRYPIPNINDFVTQLGGRTVFSKVDLIRAYQQIPVAEEDIPKTAITTPFGLFEYVRMPFGLRNAAQTFQRFMDEVTRGLRFCFVYLDDVLVASRSKEEHEKHLATLFQRFEKYGVKLNPAKCVFFAPDLEFLGFKVCSQGIKPLAEKVEAIRRFRQPTTMHELRQFLGCVNFYRRFIPRAATLLAPLEKLTSSHNSHNKLKLSEDAVNAFDAVKEALANATLLSHPQEGAALSLVVDASDHAAGAALQQLHKGRWSPLAFFSRRFQPREMRYSAFGRELLAIYLAIRHFRHWLEGRQFTVLTDHKPIVQAVQRGTGSHNPREVRQLDYITSFTSDVRHIKGTQNTVADLLSRASVGSLSVVLDSANLRQLADAQQADPELPAVRRYSALRLRRVKLEGTDIVLWCDTAQGKTRPYVPQPLRRKVFTTLHGLSHPSIRGSRRLVKQSYVWPGMNKDVARWTRSCLTCQRTKVHRHTKTPLEIFTVPDRRFDHVHVDIVGPLLPSRGFSYLLTVIDRFTRWPEVVPLTNTSADTVCRAFLSTWSALWRELTTALGIKLAPSSAYHPQTNGMVERFHRHLKTALAAHANHLHRCIDALPLVLLGIRSNVKENLRHAPAELVYGSPLRLPGVFFTKTLPSNAAALSDHLRIIFDSIRLTPSRAARSRKWFVPKELKDCTHVFVRNDAPRPPLSP</sequence>
<evidence type="ECO:0000313" key="13">
    <source>
        <dbReference type="EMBL" id="KRX36608.1"/>
    </source>
</evidence>
<reference evidence="13 14" key="1">
    <citation type="submission" date="2015-01" db="EMBL/GenBank/DDBJ databases">
        <title>Evolution of Trichinella species and genotypes.</title>
        <authorList>
            <person name="Korhonen P.K."/>
            <person name="Edoardo P."/>
            <person name="Giuseppe L.R."/>
            <person name="Gasser R.B."/>
        </authorList>
    </citation>
    <scope>NUCLEOTIDE SEQUENCE [LARGE SCALE GENOMIC DNA]</scope>
    <source>
        <strain evidence="13">ISS417</strain>
    </source>
</reference>
<dbReference type="STRING" id="144512.A0A0V0TCH2"/>
<dbReference type="Pfam" id="PF17919">
    <property type="entry name" value="RT_RNaseH_2"/>
    <property type="match status" value="2"/>
</dbReference>
<dbReference type="FunFam" id="3.10.10.10:FF:000007">
    <property type="entry name" value="Retrovirus-related Pol polyprotein from transposon 17.6-like Protein"/>
    <property type="match status" value="2"/>
</dbReference>
<feature type="compositionally biased region" description="Basic residues" evidence="10">
    <location>
        <begin position="1375"/>
        <end position="1387"/>
    </location>
</feature>
<dbReference type="CDD" id="cd01647">
    <property type="entry name" value="RT_LTR"/>
    <property type="match status" value="2"/>
</dbReference>
<keyword evidence="3" id="KW-0808">Transferase</keyword>
<evidence type="ECO:0000256" key="5">
    <source>
        <dbReference type="ARBA" id="ARBA00022722"/>
    </source>
</evidence>
<dbReference type="EC" id="2.7.7.49" evidence="1"/>
<evidence type="ECO:0000256" key="7">
    <source>
        <dbReference type="ARBA" id="ARBA00022801"/>
    </source>
</evidence>
<keyword evidence="4" id="KW-0548">Nucleotidyltransferase</keyword>
<feature type="compositionally biased region" description="Basic and acidic residues" evidence="10">
    <location>
        <begin position="193"/>
        <end position="204"/>
    </location>
</feature>
<dbReference type="Proteomes" id="UP000055048">
    <property type="component" value="Unassembled WGS sequence"/>
</dbReference>
<evidence type="ECO:0000313" key="14">
    <source>
        <dbReference type="Proteomes" id="UP000055048"/>
    </source>
</evidence>
<dbReference type="Pfam" id="PF00078">
    <property type="entry name" value="RVT_1"/>
    <property type="match status" value="2"/>
</dbReference>
<dbReference type="PANTHER" id="PTHR37984:SF5">
    <property type="entry name" value="PROTEIN NYNRIN-LIKE"/>
    <property type="match status" value="1"/>
</dbReference>
<dbReference type="InterPro" id="IPR041577">
    <property type="entry name" value="RT_RNaseH_2"/>
</dbReference>
<dbReference type="Gene3D" id="1.10.340.70">
    <property type="match status" value="2"/>
</dbReference>
<evidence type="ECO:0000259" key="11">
    <source>
        <dbReference type="PROSITE" id="PS50878"/>
    </source>
</evidence>
<dbReference type="InterPro" id="IPR055469">
    <property type="entry name" value="DUF7041"/>
</dbReference>
<dbReference type="FunFam" id="3.30.70.270:FF:000020">
    <property type="entry name" value="Transposon Tf2-6 polyprotein-like Protein"/>
    <property type="match status" value="2"/>
</dbReference>
<keyword evidence="5" id="KW-0540">Nuclease</keyword>
<dbReference type="EMBL" id="JYDJ01000353">
    <property type="protein sequence ID" value="KRX36608.1"/>
    <property type="molecule type" value="Genomic_DNA"/>
</dbReference>
<dbReference type="PROSITE" id="PS50878">
    <property type="entry name" value="RT_POL"/>
    <property type="match status" value="2"/>
</dbReference>
<dbReference type="SUPFAM" id="SSF50630">
    <property type="entry name" value="Acid proteases"/>
    <property type="match status" value="2"/>
</dbReference>
<feature type="domain" description="Reverse transcriptase" evidence="11">
    <location>
        <begin position="1608"/>
        <end position="1786"/>
    </location>
</feature>
<feature type="compositionally biased region" description="Basic residues" evidence="10">
    <location>
        <begin position="208"/>
        <end position="220"/>
    </location>
</feature>
<dbReference type="GO" id="GO:0015074">
    <property type="term" value="P:DNA integration"/>
    <property type="evidence" value="ECO:0007669"/>
    <property type="project" value="InterPro"/>
</dbReference>
<evidence type="ECO:0000256" key="2">
    <source>
        <dbReference type="ARBA" id="ARBA00022670"/>
    </source>
</evidence>
<dbReference type="GO" id="GO:0008233">
    <property type="term" value="F:peptidase activity"/>
    <property type="evidence" value="ECO:0007669"/>
    <property type="project" value="UniProtKB-KW"/>
</dbReference>